<name>D5P6P5_9MYCO</name>
<evidence type="ECO:0000259" key="3">
    <source>
        <dbReference type="PROSITE" id="PS50006"/>
    </source>
</evidence>
<feature type="non-terminal residue" evidence="4">
    <location>
        <position position="132"/>
    </location>
</feature>
<dbReference type="InterPro" id="IPR000253">
    <property type="entry name" value="FHA_dom"/>
</dbReference>
<dbReference type="InterPro" id="IPR008984">
    <property type="entry name" value="SMAD_FHA_dom_sf"/>
</dbReference>
<evidence type="ECO:0000313" key="5">
    <source>
        <dbReference type="Proteomes" id="UP000003653"/>
    </source>
</evidence>
<dbReference type="AlphaFoldDB" id="D5P6P5"/>
<dbReference type="SUPFAM" id="SSF49879">
    <property type="entry name" value="SMAD/FHA domain"/>
    <property type="match status" value="1"/>
</dbReference>
<dbReference type="EMBL" id="ADNV01000164">
    <property type="protein sequence ID" value="EFG78253.1"/>
    <property type="molecule type" value="Genomic_DNA"/>
</dbReference>
<dbReference type="Gene3D" id="2.60.200.20">
    <property type="match status" value="1"/>
</dbReference>
<dbReference type="Pfam" id="PF00498">
    <property type="entry name" value="FHA"/>
    <property type="match status" value="1"/>
</dbReference>
<dbReference type="RefSeq" id="WP_007172491.1">
    <property type="nucleotide sequence ID" value="NZ_GG770569.1"/>
</dbReference>
<keyword evidence="1" id="KW-0597">Phosphoprotein</keyword>
<organism evidence="4 5">
    <name type="scientific">Mycobacterium parascrofulaceum ATCC BAA-614</name>
    <dbReference type="NCBI Taxonomy" id="525368"/>
    <lineage>
        <taxon>Bacteria</taxon>
        <taxon>Bacillati</taxon>
        <taxon>Actinomycetota</taxon>
        <taxon>Actinomycetes</taxon>
        <taxon>Mycobacteriales</taxon>
        <taxon>Mycobacteriaceae</taxon>
        <taxon>Mycobacterium</taxon>
        <taxon>Mycobacterium simiae complex</taxon>
    </lineage>
</organism>
<feature type="region of interest" description="Disordered" evidence="2">
    <location>
        <begin position="108"/>
        <end position="132"/>
    </location>
</feature>
<accession>D5P6P5</accession>
<evidence type="ECO:0000313" key="4">
    <source>
        <dbReference type="EMBL" id="EFG78253.1"/>
    </source>
</evidence>
<keyword evidence="5" id="KW-1185">Reference proteome</keyword>
<dbReference type="PROSITE" id="PS50006">
    <property type="entry name" value="FHA_DOMAIN"/>
    <property type="match status" value="1"/>
</dbReference>
<comment type="caution">
    <text evidence="4">The sequence shown here is derived from an EMBL/GenBank/DDBJ whole genome shotgun (WGS) entry which is preliminary data.</text>
</comment>
<dbReference type="HOGENOM" id="CLU_158314_0_0_11"/>
<dbReference type="Proteomes" id="UP000003653">
    <property type="component" value="Unassembled WGS sequence"/>
</dbReference>
<evidence type="ECO:0000256" key="2">
    <source>
        <dbReference type="SAM" id="MobiDB-lite"/>
    </source>
</evidence>
<gene>
    <name evidence="4" type="ORF">HMPREF0591_1839</name>
</gene>
<sequence length="132" mass="14140">MTEAAEPVLTVRSDRSKGSFAAGRDVVVGSDLRADLRVAHPLVARAHLLLRFDHGKWVALDNKSLNGVYVNGQRVPLVDIEDGQTINIGKPDGPRITFEIGHHTGTVGMLPPTTESIPVITPPGDAPRAPRP</sequence>
<dbReference type="eggNOG" id="COG1716">
    <property type="taxonomic scope" value="Bacteria"/>
</dbReference>
<proteinExistence type="predicted"/>
<protein>
    <submittedName>
        <fullName evidence="4">FHA domain protein</fullName>
    </submittedName>
</protein>
<evidence type="ECO:0000256" key="1">
    <source>
        <dbReference type="ARBA" id="ARBA00022553"/>
    </source>
</evidence>
<reference evidence="4 5" key="1">
    <citation type="submission" date="2010-04" db="EMBL/GenBank/DDBJ databases">
        <authorList>
            <person name="Muzny D."/>
            <person name="Qin X."/>
            <person name="Deng J."/>
            <person name="Jiang H."/>
            <person name="Liu Y."/>
            <person name="Qu J."/>
            <person name="Song X.-Z."/>
            <person name="Zhang L."/>
            <person name="Thornton R."/>
            <person name="Coyle M."/>
            <person name="Francisco L."/>
            <person name="Jackson L."/>
            <person name="Javaid M."/>
            <person name="Korchina V."/>
            <person name="Kovar C."/>
            <person name="Mata R."/>
            <person name="Mathew T."/>
            <person name="Ngo R."/>
            <person name="Nguyen L."/>
            <person name="Nguyen N."/>
            <person name="Okwuonu G."/>
            <person name="Ongeri F."/>
            <person name="Pham C."/>
            <person name="Simmons D."/>
            <person name="Wilczek-Boney K."/>
            <person name="Hale W."/>
            <person name="Jakkamsetti A."/>
            <person name="Pham P."/>
            <person name="Ruth R."/>
            <person name="San Lucas F."/>
            <person name="Warren J."/>
            <person name="Zhang J."/>
            <person name="Zhao Z."/>
            <person name="Zhou C."/>
            <person name="Zhu D."/>
            <person name="Lee S."/>
            <person name="Bess C."/>
            <person name="Blankenburg K."/>
            <person name="Forbes L."/>
            <person name="Fu Q."/>
            <person name="Gubbala S."/>
            <person name="Hirani K."/>
            <person name="Jayaseelan J.C."/>
            <person name="Lara F."/>
            <person name="Munidasa M."/>
            <person name="Palculict T."/>
            <person name="Patil S."/>
            <person name="Pu L.-L."/>
            <person name="Saada N."/>
            <person name="Tang L."/>
            <person name="Weissenberger G."/>
            <person name="Zhu Y."/>
            <person name="Hemphill L."/>
            <person name="Shang Y."/>
            <person name="Youmans B."/>
            <person name="Ayvaz T."/>
            <person name="Ross M."/>
            <person name="Santibanez J."/>
            <person name="Aqrawi P."/>
            <person name="Gross S."/>
            <person name="Joshi V."/>
            <person name="Fowler G."/>
            <person name="Nazareth L."/>
            <person name="Reid J."/>
            <person name="Worley K."/>
            <person name="Petrosino J."/>
            <person name="Highlander S."/>
            <person name="Gibbs R."/>
        </authorList>
    </citation>
    <scope>NUCLEOTIDE SEQUENCE [LARGE SCALE GENOMIC DNA]</scope>
    <source>
        <strain evidence="4 5">ATCC BAA-614</strain>
    </source>
</reference>
<dbReference type="SMART" id="SM00240">
    <property type="entry name" value="FHA"/>
    <property type="match status" value="1"/>
</dbReference>
<feature type="domain" description="FHA" evidence="3">
    <location>
        <begin position="20"/>
        <end position="75"/>
    </location>
</feature>